<keyword evidence="3" id="KW-1185">Reference proteome</keyword>
<dbReference type="Proteomes" id="UP000182740">
    <property type="component" value="Unassembled WGS sequence"/>
</dbReference>
<evidence type="ECO:0000313" key="3">
    <source>
        <dbReference type="Proteomes" id="UP000182740"/>
    </source>
</evidence>
<protein>
    <recommendedName>
        <fullName evidence="4">Phage integrase, N-terminal SAM-like domain</fullName>
    </recommendedName>
</protein>
<gene>
    <name evidence="2" type="ORF">SAMN04489730_6505</name>
</gene>
<dbReference type="AlphaFoldDB" id="A0A1K1SQU8"/>
<reference evidence="3" key="1">
    <citation type="submission" date="2016-11" db="EMBL/GenBank/DDBJ databases">
        <authorList>
            <person name="Varghese N."/>
            <person name="Submissions S."/>
        </authorList>
    </citation>
    <scope>NUCLEOTIDE SEQUENCE [LARGE SCALE GENOMIC DNA]</scope>
    <source>
        <strain evidence="3">DSM 44671</strain>
    </source>
</reference>
<evidence type="ECO:0008006" key="4">
    <source>
        <dbReference type="Google" id="ProtNLM"/>
    </source>
</evidence>
<feature type="region of interest" description="Disordered" evidence="1">
    <location>
        <begin position="1"/>
        <end position="21"/>
    </location>
</feature>
<sequence>MTSTMHLPTQRDTDDPTPTTIRTWEPFLRAERIIDETGRSLWELADERASLELPNRFLRHLHNRSMSPTCDRGYAGDLAHFFRFLNDGR</sequence>
<proteinExistence type="predicted"/>
<accession>A0A1K1SQU8</accession>
<evidence type="ECO:0000313" key="2">
    <source>
        <dbReference type="EMBL" id="SFW86792.1"/>
    </source>
</evidence>
<evidence type="ECO:0000256" key="1">
    <source>
        <dbReference type="SAM" id="MobiDB-lite"/>
    </source>
</evidence>
<dbReference type="EMBL" id="FPJG01000006">
    <property type="protein sequence ID" value="SFW86792.1"/>
    <property type="molecule type" value="Genomic_DNA"/>
</dbReference>
<dbReference type="RefSeq" id="WP_143168704.1">
    <property type="nucleotide sequence ID" value="NZ_FPJG01000006.1"/>
</dbReference>
<name>A0A1K1SQU8_9PSEU</name>
<organism evidence="2 3">
    <name type="scientific">Amycolatopsis australiensis</name>
    <dbReference type="NCBI Taxonomy" id="546364"/>
    <lineage>
        <taxon>Bacteria</taxon>
        <taxon>Bacillati</taxon>
        <taxon>Actinomycetota</taxon>
        <taxon>Actinomycetes</taxon>
        <taxon>Pseudonocardiales</taxon>
        <taxon>Pseudonocardiaceae</taxon>
        <taxon>Amycolatopsis</taxon>
    </lineage>
</organism>